<feature type="region of interest" description="Disordered" evidence="1">
    <location>
        <begin position="1"/>
        <end position="47"/>
    </location>
</feature>
<sequence>MPKKKQTHSLKQFQGSSSTSHKANAGQDGSPTASVNERLEDLRKAESLEAAQKKRDLAELVSQRSVPPELRGILGFQESAPPKAKLGIRVRDRDRMRTPGPAPPRSWLYSSASTSTFTARGGNRKGRKAVLVASERNRPDQPLRFARMVGTDGAPPGLQHLTLKRLAEQWDLFDEEDFPALIEIPLRLRLRLLSYLGCYGPIIDAVALRALTQGDEPLTQLDLGGLASHGPLTLRKLIRAFEPERLAATTVAEGGNILDSWDAEKPLEAALAWQPSISRFASLTHLCLSHPPPTAPWRDLLSLAKHVPQLTHLSLAYWPRPTLTPHLATVTVSSQHSPDVRAGGSHYYSGLDQDFTEPASLLRQLSGNLLCLQWLDLEGCAEWVPALATLAAAAPLSLAEEAEQSQGDSWADVKPTVMTIFTDTWRNVTYINCAQGWLPSSAGVEGLGASVDRDIKSGIIGHLLKHEVFPDTVTHDMYEVEKRKARIWAEQEQRLFVAGRRINSIRRARSCRPVVMDFGWSQKAV</sequence>
<protein>
    <submittedName>
        <fullName evidence="2">Uncharacterized protein</fullName>
    </submittedName>
</protein>
<organism evidence="2 3">
    <name type="scientific">Oleoguttula mirabilis</name>
    <dbReference type="NCBI Taxonomy" id="1507867"/>
    <lineage>
        <taxon>Eukaryota</taxon>
        <taxon>Fungi</taxon>
        <taxon>Dikarya</taxon>
        <taxon>Ascomycota</taxon>
        <taxon>Pezizomycotina</taxon>
        <taxon>Dothideomycetes</taxon>
        <taxon>Dothideomycetidae</taxon>
        <taxon>Mycosphaerellales</taxon>
        <taxon>Teratosphaeriaceae</taxon>
        <taxon>Oleoguttula</taxon>
    </lineage>
</organism>
<accession>A0AAV9JCI3</accession>
<name>A0AAV9JCI3_9PEZI</name>
<dbReference type="SUPFAM" id="SSF52047">
    <property type="entry name" value="RNI-like"/>
    <property type="match status" value="1"/>
</dbReference>
<comment type="caution">
    <text evidence="2">The sequence shown here is derived from an EMBL/GenBank/DDBJ whole genome shotgun (WGS) entry which is preliminary data.</text>
</comment>
<dbReference type="Proteomes" id="UP001324427">
    <property type="component" value="Unassembled WGS sequence"/>
</dbReference>
<evidence type="ECO:0000256" key="1">
    <source>
        <dbReference type="SAM" id="MobiDB-lite"/>
    </source>
</evidence>
<reference evidence="2 3" key="1">
    <citation type="submission" date="2021-11" db="EMBL/GenBank/DDBJ databases">
        <title>Black yeast isolated from Biological Soil Crust.</title>
        <authorList>
            <person name="Kurbessoian T."/>
        </authorList>
    </citation>
    <scope>NUCLEOTIDE SEQUENCE [LARGE SCALE GENOMIC DNA]</scope>
    <source>
        <strain evidence="2 3">CCFEE 5522</strain>
    </source>
</reference>
<proteinExistence type="predicted"/>
<feature type="compositionally biased region" description="Polar residues" evidence="1">
    <location>
        <begin position="9"/>
        <end position="35"/>
    </location>
</feature>
<dbReference type="EMBL" id="JAVFHQ010000041">
    <property type="protein sequence ID" value="KAK4542495.1"/>
    <property type="molecule type" value="Genomic_DNA"/>
</dbReference>
<evidence type="ECO:0000313" key="3">
    <source>
        <dbReference type="Proteomes" id="UP001324427"/>
    </source>
</evidence>
<evidence type="ECO:0000313" key="2">
    <source>
        <dbReference type="EMBL" id="KAK4542495.1"/>
    </source>
</evidence>
<feature type="compositionally biased region" description="Basic and acidic residues" evidence="1">
    <location>
        <begin position="37"/>
        <end position="47"/>
    </location>
</feature>
<gene>
    <name evidence="2" type="ORF">LTR36_006747</name>
</gene>
<keyword evidence="3" id="KW-1185">Reference proteome</keyword>
<dbReference type="AlphaFoldDB" id="A0AAV9JCI3"/>